<dbReference type="InterPro" id="IPR004692">
    <property type="entry name" value="SecG"/>
</dbReference>
<dbReference type="PRINTS" id="PR01651">
    <property type="entry name" value="SECGEXPORT"/>
</dbReference>
<keyword evidence="4 10" id="KW-1003">Cell membrane</keyword>
<dbReference type="GO" id="GO:0065002">
    <property type="term" value="P:intracellular protein transmembrane transport"/>
    <property type="evidence" value="ECO:0007669"/>
    <property type="project" value="TreeGrafter"/>
</dbReference>
<organism evidence="11">
    <name type="scientific">Anaerostipes caccae</name>
    <dbReference type="NCBI Taxonomy" id="105841"/>
    <lineage>
        <taxon>Bacteria</taxon>
        <taxon>Bacillati</taxon>
        <taxon>Bacillota</taxon>
        <taxon>Clostridia</taxon>
        <taxon>Lachnospirales</taxon>
        <taxon>Lachnospiraceae</taxon>
        <taxon>Anaerostipes</taxon>
    </lineage>
</organism>
<comment type="subcellular location">
    <subcellularLocation>
        <location evidence="1 10">Cell membrane</location>
        <topology evidence="1 10">Multi-pass membrane protein</topology>
    </subcellularLocation>
</comment>
<evidence type="ECO:0000256" key="6">
    <source>
        <dbReference type="ARBA" id="ARBA00022927"/>
    </source>
</evidence>
<keyword evidence="9 10" id="KW-0472">Membrane</keyword>
<dbReference type="PANTHER" id="PTHR34182">
    <property type="entry name" value="PROTEIN-EXPORT MEMBRANE PROTEIN SECG"/>
    <property type="match status" value="1"/>
</dbReference>
<evidence type="ECO:0000256" key="9">
    <source>
        <dbReference type="ARBA" id="ARBA00023136"/>
    </source>
</evidence>
<accession>A0A6N2U7N1</accession>
<dbReference type="AlphaFoldDB" id="A0A6N2U7N1"/>
<evidence type="ECO:0000256" key="1">
    <source>
        <dbReference type="ARBA" id="ARBA00004651"/>
    </source>
</evidence>
<dbReference type="EMBL" id="CACRSQ010000003">
    <property type="protein sequence ID" value="VYT12441.1"/>
    <property type="molecule type" value="Genomic_DNA"/>
</dbReference>
<comment type="caution">
    <text evidence="10">Lacks conserved residue(s) required for the propagation of feature annotation.</text>
</comment>
<keyword evidence="3 10" id="KW-0813">Transport</keyword>
<evidence type="ECO:0000256" key="7">
    <source>
        <dbReference type="ARBA" id="ARBA00022989"/>
    </source>
</evidence>
<evidence type="ECO:0000256" key="4">
    <source>
        <dbReference type="ARBA" id="ARBA00022475"/>
    </source>
</evidence>
<feature type="transmembrane region" description="Helical" evidence="10">
    <location>
        <begin position="55"/>
        <end position="74"/>
    </location>
</feature>
<protein>
    <recommendedName>
        <fullName evidence="10">Protein-export membrane protein SecG</fullName>
    </recommendedName>
</protein>
<evidence type="ECO:0000256" key="5">
    <source>
        <dbReference type="ARBA" id="ARBA00022692"/>
    </source>
</evidence>
<dbReference type="GO" id="GO:0015450">
    <property type="term" value="F:protein-transporting ATPase activity"/>
    <property type="evidence" value="ECO:0007669"/>
    <property type="project" value="UniProtKB-UniRule"/>
</dbReference>
<dbReference type="GO" id="GO:0043952">
    <property type="term" value="P:protein transport by the Sec complex"/>
    <property type="evidence" value="ECO:0007669"/>
    <property type="project" value="TreeGrafter"/>
</dbReference>
<comment type="function">
    <text evidence="10">Involved in protein export. Participates in an early event of protein translocation.</text>
</comment>
<evidence type="ECO:0000256" key="8">
    <source>
        <dbReference type="ARBA" id="ARBA00023010"/>
    </source>
</evidence>
<evidence type="ECO:0000256" key="10">
    <source>
        <dbReference type="RuleBase" id="RU365087"/>
    </source>
</evidence>
<dbReference type="RefSeq" id="WP_006565422.1">
    <property type="nucleotide sequence ID" value="NZ_BAABRZ010000001.1"/>
</dbReference>
<dbReference type="GO" id="GO:0005886">
    <property type="term" value="C:plasma membrane"/>
    <property type="evidence" value="ECO:0007669"/>
    <property type="project" value="UniProtKB-SubCell"/>
</dbReference>
<sequence length="78" mass="8446">MKTALTILFLISCVVLIILVLMQEGKEAGLGSLTGSTTSGTYWSKNKGRSREGNIIKATTLFTVIFFVTAALLCSRFL</sequence>
<keyword evidence="6 10" id="KW-0653">Protein transport</keyword>
<dbReference type="GO" id="GO:0009306">
    <property type="term" value="P:protein secretion"/>
    <property type="evidence" value="ECO:0007669"/>
    <property type="project" value="UniProtKB-UniRule"/>
</dbReference>
<name>A0A6N2U7N1_9FIRM</name>
<comment type="similarity">
    <text evidence="2 10">Belongs to the SecG family.</text>
</comment>
<dbReference type="Pfam" id="PF03840">
    <property type="entry name" value="SecG"/>
    <property type="match status" value="1"/>
</dbReference>
<evidence type="ECO:0000256" key="3">
    <source>
        <dbReference type="ARBA" id="ARBA00022448"/>
    </source>
</evidence>
<keyword evidence="7 10" id="KW-1133">Transmembrane helix</keyword>
<keyword evidence="5 10" id="KW-0812">Transmembrane</keyword>
<dbReference type="GeneID" id="69470543"/>
<gene>
    <name evidence="11" type="ORF">ACLFYP115_01741</name>
</gene>
<reference evidence="11" key="1">
    <citation type="submission" date="2019-11" db="EMBL/GenBank/DDBJ databases">
        <authorList>
            <person name="Feng L."/>
        </authorList>
    </citation>
    <scope>NUCLEOTIDE SEQUENCE</scope>
    <source>
        <strain evidence="11">AcaccaeLFYP115</strain>
    </source>
</reference>
<evidence type="ECO:0000256" key="2">
    <source>
        <dbReference type="ARBA" id="ARBA00008445"/>
    </source>
</evidence>
<proteinExistence type="inferred from homology"/>
<dbReference type="PANTHER" id="PTHR34182:SF1">
    <property type="entry name" value="PROTEIN-EXPORT MEMBRANE PROTEIN SECG"/>
    <property type="match status" value="1"/>
</dbReference>
<dbReference type="NCBIfam" id="TIGR00810">
    <property type="entry name" value="secG"/>
    <property type="match status" value="1"/>
</dbReference>
<keyword evidence="8 10" id="KW-0811">Translocation</keyword>
<evidence type="ECO:0000313" key="11">
    <source>
        <dbReference type="EMBL" id="VYT12441.1"/>
    </source>
</evidence>